<dbReference type="Proteomes" id="UP000053573">
    <property type="component" value="Unassembled WGS sequence"/>
</dbReference>
<evidence type="ECO:0000313" key="2">
    <source>
        <dbReference type="EMBL" id="KLJ12685.1"/>
    </source>
</evidence>
<feature type="compositionally biased region" description="Polar residues" evidence="1">
    <location>
        <begin position="17"/>
        <end position="33"/>
    </location>
</feature>
<reference evidence="3" key="1">
    <citation type="journal article" date="2015" name="PLoS Genet.">
        <title>The dynamic genome and transcriptome of the human fungal pathogen Blastomyces and close relative Emmonsia.</title>
        <authorList>
            <person name="Munoz J.F."/>
            <person name="Gauthier G.M."/>
            <person name="Desjardins C.A."/>
            <person name="Gallo J.E."/>
            <person name="Holder J."/>
            <person name="Sullivan T.D."/>
            <person name="Marty A.J."/>
            <person name="Carmen J.C."/>
            <person name="Chen Z."/>
            <person name="Ding L."/>
            <person name="Gujja S."/>
            <person name="Magrini V."/>
            <person name="Misas E."/>
            <person name="Mitreva M."/>
            <person name="Priest M."/>
            <person name="Saif S."/>
            <person name="Whiston E.A."/>
            <person name="Young S."/>
            <person name="Zeng Q."/>
            <person name="Goldman W.E."/>
            <person name="Mardis E.R."/>
            <person name="Taylor J.W."/>
            <person name="McEwen J.G."/>
            <person name="Clay O.K."/>
            <person name="Klein B.S."/>
            <person name="Cuomo C.A."/>
        </authorList>
    </citation>
    <scope>NUCLEOTIDE SEQUENCE [LARGE SCALE GENOMIC DNA]</scope>
    <source>
        <strain evidence="3">UAMH 139</strain>
    </source>
</reference>
<gene>
    <name evidence="2" type="ORF">EMPG_12305</name>
</gene>
<feature type="non-terminal residue" evidence="2">
    <location>
        <position position="145"/>
    </location>
</feature>
<dbReference type="AlphaFoldDB" id="A0A0H1BMU0"/>
<evidence type="ECO:0000256" key="1">
    <source>
        <dbReference type="SAM" id="MobiDB-lite"/>
    </source>
</evidence>
<feature type="compositionally biased region" description="Polar residues" evidence="1">
    <location>
        <begin position="75"/>
        <end position="88"/>
    </location>
</feature>
<comment type="caution">
    <text evidence="2">The sequence shown here is derived from an EMBL/GenBank/DDBJ whole genome shotgun (WGS) entry which is preliminary data.</text>
</comment>
<feature type="compositionally biased region" description="Basic and acidic residues" evidence="1">
    <location>
        <begin position="1"/>
        <end position="13"/>
    </location>
</feature>
<sequence length="145" mass="15386">MSDAPTSERHIFATDDGASSSQTRSPIPSIVTSQEKEEGVQAIMSDAPTSERDLFATDDSPIPSIITDQKEEGAETTQSGDFDHSQNPPKDVGGGSSQKPSEHVGSEVSFGSSQNPFKSPPATQKSANKKEPTEQPKGQKRKAAK</sequence>
<evidence type="ECO:0000313" key="3">
    <source>
        <dbReference type="Proteomes" id="UP000053573"/>
    </source>
</evidence>
<accession>A0A0H1BMU0</accession>
<organism evidence="2 3">
    <name type="scientific">Blastomyces silverae</name>
    <dbReference type="NCBI Taxonomy" id="2060906"/>
    <lineage>
        <taxon>Eukaryota</taxon>
        <taxon>Fungi</taxon>
        <taxon>Dikarya</taxon>
        <taxon>Ascomycota</taxon>
        <taxon>Pezizomycotina</taxon>
        <taxon>Eurotiomycetes</taxon>
        <taxon>Eurotiomycetidae</taxon>
        <taxon>Onygenales</taxon>
        <taxon>Ajellomycetaceae</taxon>
        <taxon>Blastomyces</taxon>
    </lineage>
</organism>
<keyword evidence="3" id="KW-1185">Reference proteome</keyword>
<name>A0A0H1BMU0_9EURO</name>
<feature type="compositionally biased region" description="Polar residues" evidence="1">
    <location>
        <begin position="109"/>
        <end position="126"/>
    </location>
</feature>
<dbReference type="EMBL" id="LDEV01000737">
    <property type="protein sequence ID" value="KLJ12685.1"/>
    <property type="molecule type" value="Genomic_DNA"/>
</dbReference>
<proteinExistence type="predicted"/>
<feature type="region of interest" description="Disordered" evidence="1">
    <location>
        <begin position="1"/>
        <end position="145"/>
    </location>
</feature>
<protein>
    <submittedName>
        <fullName evidence="2">Uncharacterized protein</fullName>
    </submittedName>
</protein>